<dbReference type="OMA" id="VMRTPDR"/>
<dbReference type="Proteomes" id="UP000054928">
    <property type="component" value="Unassembled WGS sequence"/>
</dbReference>
<keyword evidence="1" id="KW-0175">Coiled coil</keyword>
<dbReference type="AlphaFoldDB" id="A0A0N7L3C8"/>
<feature type="region of interest" description="Disordered" evidence="2">
    <location>
        <begin position="441"/>
        <end position="476"/>
    </location>
</feature>
<organism evidence="3 4">
    <name type="scientific">Plasmopara halstedii</name>
    <name type="common">Downy mildew of sunflower</name>
    <dbReference type="NCBI Taxonomy" id="4781"/>
    <lineage>
        <taxon>Eukaryota</taxon>
        <taxon>Sar</taxon>
        <taxon>Stramenopiles</taxon>
        <taxon>Oomycota</taxon>
        <taxon>Peronosporomycetes</taxon>
        <taxon>Peronosporales</taxon>
        <taxon>Peronosporaceae</taxon>
        <taxon>Plasmopara</taxon>
    </lineage>
</organism>
<feature type="compositionally biased region" description="Polar residues" evidence="2">
    <location>
        <begin position="279"/>
        <end position="293"/>
    </location>
</feature>
<dbReference type="EMBL" id="CCYD01000053">
    <property type="protein sequence ID" value="CEG35515.1"/>
    <property type="molecule type" value="Genomic_DNA"/>
</dbReference>
<evidence type="ECO:0000313" key="4">
    <source>
        <dbReference type="Proteomes" id="UP000054928"/>
    </source>
</evidence>
<feature type="compositionally biased region" description="Low complexity" evidence="2">
    <location>
        <begin position="298"/>
        <end position="307"/>
    </location>
</feature>
<dbReference type="GeneID" id="36406448"/>
<proteinExistence type="predicted"/>
<name>A0A0N7L3C8_PLAHL</name>
<dbReference type="OrthoDB" id="128235at2759"/>
<protein>
    <submittedName>
        <fullName evidence="3">Uncharacterized protein</fullName>
    </submittedName>
</protein>
<evidence type="ECO:0000313" key="3">
    <source>
        <dbReference type="EMBL" id="CEG35515.1"/>
    </source>
</evidence>
<keyword evidence="4" id="KW-1185">Reference proteome</keyword>
<reference evidence="4" key="1">
    <citation type="submission" date="2014-09" db="EMBL/GenBank/DDBJ databases">
        <authorList>
            <person name="Sharma Rahul"/>
            <person name="Thines Marco"/>
        </authorList>
    </citation>
    <scope>NUCLEOTIDE SEQUENCE [LARGE SCALE GENOMIC DNA]</scope>
</reference>
<feature type="region of interest" description="Disordered" evidence="2">
    <location>
        <begin position="57"/>
        <end position="76"/>
    </location>
</feature>
<evidence type="ECO:0000256" key="2">
    <source>
        <dbReference type="SAM" id="MobiDB-lite"/>
    </source>
</evidence>
<dbReference type="RefSeq" id="XP_024571884.1">
    <property type="nucleotide sequence ID" value="XM_024725037.1"/>
</dbReference>
<feature type="region of interest" description="Disordered" evidence="2">
    <location>
        <begin position="279"/>
        <end position="317"/>
    </location>
</feature>
<evidence type="ECO:0000256" key="1">
    <source>
        <dbReference type="SAM" id="Coils"/>
    </source>
</evidence>
<accession>A0A0N7L3C8</accession>
<feature type="coiled-coil region" evidence="1">
    <location>
        <begin position="136"/>
        <end position="163"/>
    </location>
</feature>
<sequence>MDWHSRYMNAVELEEYDKESEPILVTQQTRKVPTDKVLEFLDLLLTHEGGECWMKQLDPANQTPKKNGGDPNATTMSDKNVDQFQMMKNRLASVATRLLIQMPELNASGNSKAPRVSKVRVLQLQLVCRVLCYGALNKRRKEKKRLKNEIRGLMDRVALLLDAANPPSLAVEDGDERSPFQKFLQQELASRFRLLVPELMRYLLTTYELEDNMLKDGDDNDALSTRSTMAVKPLQVFTDQLKGVEPAKQNIVAALLQERTAKRARSEVSGLFKEFQLPSRMQQKQMQSAQTLKRVSKNQDSSSTRSSSTDENKSTGYSTRMTLNHEMHSIAGSKLMQKFKNRDFTKSTKTGQKLRESILQHTAARSRVKKPSNPLLVKAMPERALQQSAIISSTKSPARDSIAEKTQPQPMYRAKATSLIVMRTPDRPKRMAVRALKRVLVDASPPLRKPKGIGSKPHLLQPNSTRSSRRAPALFN</sequence>